<keyword evidence="2" id="KW-1185">Reference proteome</keyword>
<evidence type="ECO:0000313" key="2">
    <source>
        <dbReference type="Proteomes" id="UP000516117"/>
    </source>
</evidence>
<name>A0A7H0H2K7_9ACTN</name>
<gene>
    <name evidence="1" type="ORF">H9L22_10715</name>
</gene>
<sequence length="416" mass="44558">MRHDARSGYAPPDLCCPGFVPEGGVERAAMIDLTDEDLQRLGSAAKSIRLYNADRIMGDELLSELLEALQPWAPDRRAHAAEVMALLAHAGAPAPVLGFAYEIADRSAAMTLDPLVDRELARAEDEPEIPNSLADLALAVVGRRPLPGTFLQTVSVKGEPTLASLLSLLDALRECDRDRVQSLVTDAARHGCVGPLRTAMAFERPALSSAECLETIACFDLASLRSEGRWGAIAACVALAARHCAFDLALSWSGAVKDENLVDDKPGLCATSHGWGCDSACSMISSQLLGVLATVDWVCGEHERAVQRARSFSERDDGCFPSAVERALTQWVLAQAAPSAARYTLLAKIGDADDWLGLLAAQVAQDKADLCTDPDAAAVHTQARDHALARPQPRLHFGAFDFDDVLWALPVARHPA</sequence>
<dbReference type="Proteomes" id="UP000516117">
    <property type="component" value="Chromosome"/>
</dbReference>
<reference evidence="1 2" key="1">
    <citation type="submission" date="2020-08" db="EMBL/GenBank/DDBJ databases">
        <title>Genome sequence of Tessaracoccus defluvii JCM 17540T.</title>
        <authorList>
            <person name="Hyun D.-W."/>
            <person name="Bae J.-W."/>
        </authorList>
    </citation>
    <scope>NUCLEOTIDE SEQUENCE [LARGE SCALE GENOMIC DNA]</scope>
    <source>
        <strain evidence="1 2">JCM 17540</strain>
    </source>
</reference>
<proteinExistence type="predicted"/>
<dbReference type="KEGG" id="tdf:H9L22_10715"/>
<dbReference type="AlphaFoldDB" id="A0A7H0H2K7"/>
<evidence type="ECO:0000313" key="1">
    <source>
        <dbReference type="EMBL" id="QNP54773.1"/>
    </source>
</evidence>
<organism evidence="1 2">
    <name type="scientific">Tessaracoccus defluvii</name>
    <dbReference type="NCBI Taxonomy" id="1285901"/>
    <lineage>
        <taxon>Bacteria</taxon>
        <taxon>Bacillati</taxon>
        <taxon>Actinomycetota</taxon>
        <taxon>Actinomycetes</taxon>
        <taxon>Propionibacteriales</taxon>
        <taxon>Propionibacteriaceae</taxon>
        <taxon>Tessaracoccus</taxon>
    </lineage>
</organism>
<dbReference type="RefSeq" id="WP_187719909.1">
    <property type="nucleotide sequence ID" value="NZ_CP060789.1"/>
</dbReference>
<dbReference type="EMBL" id="CP060789">
    <property type="protein sequence ID" value="QNP54773.1"/>
    <property type="molecule type" value="Genomic_DNA"/>
</dbReference>
<accession>A0A7H0H2K7</accession>
<protein>
    <submittedName>
        <fullName evidence="1">Uncharacterized protein</fullName>
    </submittedName>
</protein>